<dbReference type="NCBIfam" id="NF040576">
    <property type="entry name" value="T2SS_GspM_XpsM"/>
    <property type="match status" value="1"/>
</dbReference>
<proteinExistence type="predicted"/>
<keyword evidence="1" id="KW-1133">Transmembrane helix</keyword>
<name>A0A1I4CCC7_9HYPH</name>
<keyword evidence="3" id="KW-1185">Reference proteome</keyword>
<protein>
    <submittedName>
        <fullName evidence="2">General secretion pathway protein M</fullName>
    </submittedName>
</protein>
<sequence length="190" mass="20084">MKILAGHPITKLLTRAQALPVLAYVAAFVGLMIIAWLALAGLVNDYRDYVATADMLERIESHRKLNESGAASGSSGSPFLEGPTLTVAGAALQQRVAAAVKEVGGSVLSSQIELQAPDAKPGYISLTASCEVDQAMLQQLLYDLESGMPYLFIDQVQVQAPSVTEGSGADQQGARLKVQIDVSGQWQAVK</sequence>
<reference evidence="2 3" key="1">
    <citation type="submission" date="2016-10" db="EMBL/GenBank/DDBJ databases">
        <authorList>
            <person name="de Groot N.N."/>
        </authorList>
    </citation>
    <scope>NUCLEOTIDE SEQUENCE [LARGE SCALE GENOMIC DNA]</scope>
    <source>
        <strain evidence="2 3">NE2</strain>
    </source>
</reference>
<dbReference type="InterPro" id="IPR034756">
    <property type="entry name" value="T2SSM_b"/>
</dbReference>
<evidence type="ECO:0000256" key="1">
    <source>
        <dbReference type="SAM" id="Phobius"/>
    </source>
</evidence>
<keyword evidence="1" id="KW-0812">Transmembrane</keyword>
<dbReference type="Pfam" id="PF10741">
    <property type="entry name" value="T2SSM_b"/>
    <property type="match status" value="1"/>
</dbReference>
<dbReference type="EMBL" id="FOSN01000020">
    <property type="protein sequence ID" value="SFK77967.1"/>
    <property type="molecule type" value="Genomic_DNA"/>
</dbReference>
<dbReference type="STRING" id="1612308.SAMN05444581_1202"/>
<keyword evidence="1" id="KW-0472">Membrane</keyword>
<gene>
    <name evidence="2" type="ORF">SAMN05444581_1202</name>
</gene>
<dbReference type="AlphaFoldDB" id="A0A1I4CCC7"/>
<evidence type="ECO:0000313" key="2">
    <source>
        <dbReference type="EMBL" id="SFK77967.1"/>
    </source>
</evidence>
<dbReference type="OrthoDB" id="8228433at2"/>
<feature type="transmembrane region" description="Helical" evidence="1">
    <location>
        <begin position="21"/>
        <end position="43"/>
    </location>
</feature>
<organism evidence="2 3">
    <name type="scientific">Methylocapsa palsarum</name>
    <dbReference type="NCBI Taxonomy" id="1612308"/>
    <lineage>
        <taxon>Bacteria</taxon>
        <taxon>Pseudomonadati</taxon>
        <taxon>Pseudomonadota</taxon>
        <taxon>Alphaproteobacteria</taxon>
        <taxon>Hyphomicrobiales</taxon>
        <taxon>Beijerinckiaceae</taxon>
        <taxon>Methylocapsa</taxon>
    </lineage>
</organism>
<accession>A0A1I4CCC7</accession>
<dbReference type="RefSeq" id="WP_091685823.1">
    <property type="nucleotide sequence ID" value="NZ_FOSN01000020.1"/>
</dbReference>
<evidence type="ECO:0000313" key="3">
    <source>
        <dbReference type="Proteomes" id="UP000198755"/>
    </source>
</evidence>
<dbReference type="Proteomes" id="UP000198755">
    <property type="component" value="Unassembled WGS sequence"/>
</dbReference>